<comment type="function">
    <text evidence="3">Required for maturation of urease via the functional incorporation of the urease nickel metallocenter.</text>
</comment>
<dbReference type="InterPro" id="IPR002639">
    <property type="entry name" value="UreF"/>
</dbReference>
<evidence type="ECO:0000256" key="2">
    <source>
        <dbReference type="ARBA" id="ARBA00023186"/>
    </source>
</evidence>
<dbReference type="InterPro" id="IPR038277">
    <property type="entry name" value="UreF_sf"/>
</dbReference>
<evidence type="ECO:0000256" key="3">
    <source>
        <dbReference type="HAMAP-Rule" id="MF_01385"/>
    </source>
</evidence>
<keyword evidence="3" id="KW-0963">Cytoplasm</keyword>
<dbReference type="Pfam" id="PF01730">
    <property type="entry name" value="UreF"/>
    <property type="match status" value="1"/>
</dbReference>
<comment type="similarity">
    <text evidence="3">Belongs to the UreF family.</text>
</comment>
<accession>A0ABQ5LX01</accession>
<dbReference type="EMBL" id="BROH01000010">
    <property type="protein sequence ID" value="GKY89148.1"/>
    <property type="molecule type" value="Genomic_DNA"/>
</dbReference>
<comment type="caution">
    <text evidence="4">The sequence shown here is derived from an EMBL/GenBank/DDBJ whole genome shotgun (WGS) entry which is preliminary data.</text>
</comment>
<proteinExistence type="inferred from homology"/>
<organism evidence="4 5">
    <name type="scientific">Sinisalibacter aestuarii</name>
    <dbReference type="NCBI Taxonomy" id="2949426"/>
    <lineage>
        <taxon>Bacteria</taxon>
        <taxon>Pseudomonadati</taxon>
        <taxon>Pseudomonadota</taxon>
        <taxon>Alphaproteobacteria</taxon>
        <taxon>Rhodobacterales</taxon>
        <taxon>Roseobacteraceae</taxon>
        <taxon>Sinisalibacter</taxon>
    </lineage>
</organism>
<comment type="subcellular location">
    <subcellularLocation>
        <location evidence="3">Cytoplasm</location>
    </subcellularLocation>
</comment>
<sequence>MSTTTPMATGTIRFTATAMSTDLLTLAQWLSPAFPVGAFSYSHGLEAAFHAGWISDADSLEAWLADLLTHGAGRSDATLLAAAYRGKMPLGEIDEIARAFTPSAERLLETAAQGQAFAEVVGAVWGAELDGLTYPVALGAAAREGLPLGLTLTLYLQAFTSNLIAAAQRLGPIGQTEGQRILHRLSPLIEATAEAATPGDPDSLASAAFLADIASMRHETQYSRIFRS</sequence>
<protein>
    <recommendedName>
        <fullName evidence="3">Urease accessory protein UreF</fullName>
    </recommendedName>
</protein>
<dbReference type="PANTHER" id="PTHR33620">
    <property type="entry name" value="UREASE ACCESSORY PROTEIN F"/>
    <property type="match status" value="1"/>
</dbReference>
<keyword evidence="5" id="KW-1185">Reference proteome</keyword>
<gene>
    <name evidence="3 4" type="primary">ureF</name>
    <name evidence="4" type="ORF">STA1M1_30170</name>
</gene>
<evidence type="ECO:0000313" key="4">
    <source>
        <dbReference type="EMBL" id="GKY89148.1"/>
    </source>
</evidence>
<keyword evidence="2 3" id="KW-0143">Chaperone</keyword>
<evidence type="ECO:0000256" key="1">
    <source>
        <dbReference type="ARBA" id="ARBA00022988"/>
    </source>
</evidence>
<dbReference type="HAMAP" id="MF_01385">
    <property type="entry name" value="UreF"/>
    <property type="match status" value="1"/>
</dbReference>
<comment type="subunit">
    <text evidence="3">UreD, UreF and UreG form a complex that acts as a GTP-hydrolysis-dependent molecular chaperone, activating the urease apoprotein by helping to assemble the nickel containing metallocenter of UreC. The UreE protein probably delivers the nickel.</text>
</comment>
<dbReference type="PIRSF" id="PIRSF009467">
    <property type="entry name" value="Ureas_acces_UreF"/>
    <property type="match status" value="1"/>
</dbReference>
<dbReference type="Proteomes" id="UP001144205">
    <property type="component" value="Unassembled WGS sequence"/>
</dbReference>
<reference evidence="4" key="1">
    <citation type="journal article" date="2023" name="Int. J. Syst. Evol. Microbiol.">
        <title>Sinisalibacter aestuarii sp. nov., isolated from estuarine sediment of the Arakawa River.</title>
        <authorList>
            <person name="Arafat S.T."/>
            <person name="Hirano S."/>
            <person name="Sato A."/>
            <person name="Takeuchi K."/>
            <person name="Yasuda T."/>
            <person name="Terahara T."/>
            <person name="Hamada M."/>
            <person name="Kobayashi T."/>
        </authorList>
    </citation>
    <scope>NUCLEOTIDE SEQUENCE</scope>
    <source>
        <strain evidence="4">B-399</strain>
    </source>
</reference>
<keyword evidence="1 3" id="KW-0996">Nickel insertion</keyword>
<dbReference type="Gene3D" id="1.10.4190.10">
    <property type="entry name" value="Urease accessory protein UreF"/>
    <property type="match status" value="1"/>
</dbReference>
<evidence type="ECO:0000313" key="5">
    <source>
        <dbReference type="Proteomes" id="UP001144205"/>
    </source>
</evidence>
<name>A0ABQ5LX01_9RHOB</name>
<dbReference type="PANTHER" id="PTHR33620:SF1">
    <property type="entry name" value="UREASE ACCESSORY PROTEIN F"/>
    <property type="match status" value="1"/>
</dbReference>